<dbReference type="RefSeq" id="WP_119758059.1">
    <property type="nucleotide sequence ID" value="NZ_CP032382.1"/>
</dbReference>
<name>A0A385SXN9_9BACT</name>
<comment type="similarity">
    <text evidence="2">Belongs to the outer membrane factor (OMF) (TC 1.B.17) family.</text>
</comment>
<feature type="signal peptide" evidence="8">
    <location>
        <begin position="1"/>
        <end position="20"/>
    </location>
</feature>
<evidence type="ECO:0000256" key="8">
    <source>
        <dbReference type="SAM" id="SignalP"/>
    </source>
</evidence>
<keyword evidence="10" id="KW-1185">Reference proteome</keyword>
<dbReference type="OrthoDB" id="367883at2"/>
<sequence length="486" mass="54593">MKPLYYLLVFSLVVPLWVEAQTQQDEKSVFTLDEAISYALTNQVAVKNARIDAQISESKVRETTGIGLPQINGSVALQHNPKLPRFYSRYTEGQPSIIDLSSIPGIKSGDVVAFQNVFQLPSNGTAGVTINQLLFSRSYLVGLKAADTYKDLAYKTEEQTQIQVVEMVTKAYYAVLVNNERITLFDNNIARVDTLLRNTAALNKNGFAESIDVDRIQVTLNNLKTERLNFLNSQSLSLGLLKFQMNYPMEKELTVVGDLKDLTVNANLFNEYQEGWDYKNRIEYKLLDTQRKLQELDIKNKYSTSLPSLSGYLNAGYGTQSPTIGGLFKTESKIASTSEFGPDKWYPYMAYGITLNIPLFSGLQRTYQIQQSKLALLKLQNNYSSLKQSIDLSIEQNTVTFKNSVETLKSQQENMGLADRVARVTKIKYEQGVGSNIEVTDAENSLKQAQINYYNALYDAIVSKIDLDKAYAKIDPSKYATAQPAK</sequence>
<dbReference type="AlphaFoldDB" id="A0A385SXN9"/>
<keyword evidence="7" id="KW-0998">Cell outer membrane</keyword>
<dbReference type="GO" id="GO:0015562">
    <property type="term" value="F:efflux transmembrane transporter activity"/>
    <property type="evidence" value="ECO:0007669"/>
    <property type="project" value="InterPro"/>
</dbReference>
<keyword evidence="4" id="KW-1134">Transmembrane beta strand</keyword>
<comment type="subcellular location">
    <subcellularLocation>
        <location evidence="1">Cell outer membrane</location>
    </subcellularLocation>
</comment>
<keyword evidence="3" id="KW-0813">Transport</keyword>
<dbReference type="GO" id="GO:1990281">
    <property type="term" value="C:efflux pump complex"/>
    <property type="evidence" value="ECO:0007669"/>
    <property type="project" value="TreeGrafter"/>
</dbReference>
<protein>
    <submittedName>
        <fullName evidence="9">TolC family protein</fullName>
    </submittedName>
</protein>
<keyword evidence="6" id="KW-0472">Membrane</keyword>
<evidence type="ECO:0000256" key="2">
    <source>
        <dbReference type="ARBA" id="ARBA00007613"/>
    </source>
</evidence>
<accession>A0A385SXN9</accession>
<reference evidence="10" key="1">
    <citation type="submission" date="2018-09" db="EMBL/GenBank/DDBJ databases">
        <title>Chryseolinea sp. KIS68-18 isolated from soil.</title>
        <authorList>
            <person name="Weon H.-Y."/>
            <person name="Kwon S.-W."/>
            <person name="Lee S.A."/>
        </authorList>
    </citation>
    <scope>NUCLEOTIDE SEQUENCE [LARGE SCALE GENOMIC DNA]</scope>
    <source>
        <strain evidence="10">KIS68-18</strain>
    </source>
</reference>
<evidence type="ECO:0000256" key="3">
    <source>
        <dbReference type="ARBA" id="ARBA00022448"/>
    </source>
</evidence>
<dbReference type="SUPFAM" id="SSF56954">
    <property type="entry name" value="Outer membrane efflux proteins (OEP)"/>
    <property type="match status" value="1"/>
</dbReference>
<dbReference type="Proteomes" id="UP000266183">
    <property type="component" value="Chromosome"/>
</dbReference>
<evidence type="ECO:0000313" key="10">
    <source>
        <dbReference type="Proteomes" id="UP000266183"/>
    </source>
</evidence>
<evidence type="ECO:0000256" key="7">
    <source>
        <dbReference type="ARBA" id="ARBA00023237"/>
    </source>
</evidence>
<gene>
    <name evidence="9" type="ORF">D4L85_31355</name>
</gene>
<dbReference type="KEGG" id="chk:D4L85_31355"/>
<dbReference type="PANTHER" id="PTHR30026:SF20">
    <property type="entry name" value="OUTER MEMBRANE PROTEIN TOLC"/>
    <property type="match status" value="1"/>
</dbReference>
<keyword evidence="8" id="KW-0732">Signal</keyword>
<dbReference type="GO" id="GO:0009279">
    <property type="term" value="C:cell outer membrane"/>
    <property type="evidence" value="ECO:0007669"/>
    <property type="project" value="UniProtKB-SubCell"/>
</dbReference>
<evidence type="ECO:0000313" key="9">
    <source>
        <dbReference type="EMBL" id="AYB34805.1"/>
    </source>
</evidence>
<dbReference type="PANTHER" id="PTHR30026">
    <property type="entry name" value="OUTER MEMBRANE PROTEIN TOLC"/>
    <property type="match status" value="1"/>
</dbReference>
<evidence type="ECO:0000256" key="1">
    <source>
        <dbReference type="ARBA" id="ARBA00004442"/>
    </source>
</evidence>
<evidence type="ECO:0000256" key="5">
    <source>
        <dbReference type="ARBA" id="ARBA00022692"/>
    </source>
</evidence>
<feature type="chain" id="PRO_5017323291" evidence="8">
    <location>
        <begin position="21"/>
        <end position="486"/>
    </location>
</feature>
<evidence type="ECO:0000256" key="4">
    <source>
        <dbReference type="ARBA" id="ARBA00022452"/>
    </source>
</evidence>
<dbReference type="InterPro" id="IPR003423">
    <property type="entry name" value="OMP_efflux"/>
</dbReference>
<dbReference type="InterPro" id="IPR051906">
    <property type="entry name" value="TolC-like"/>
</dbReference>
<dbReference type="GO" id="GO:0015288">
    <property type="term" value="F:porin activity"/>
    <property type="evidence" value="ECO:0007669"/>
    <property type="project" value="TreeGrafter"/>
</dbReference>
<evidence type="ECO:0000256" key="6">
    <source>
        <dbReference type="ARBA" id="ARBA00023136"/>
    </source>
</evidence>
<keyword evidence="5" id="KW-0812">Transmembrane</keyword>
<organism evidence="9 10">
    <name type="scientific">Chryseolinea soli</name>
    <dbReference type="NCBI Taxonomy" id="2321403"/>
    <lineage>
        <taxon>Bacteria</taxon>
        <taxon>Pseudomonadati</taxon>
        <taxon>Bacteroidota</taxon>
        <taxon>Cytophagia</taxon>
        <taxon>Cytophagales</taxon>
        <taxon>Fulvivirgaceae</taxon>
        <taxon>Chryseolinea</taxon>
    </lineage>
</organism>
<dbReference type="Gene3D" id="1.20.1600.10">
    <property type="entry name" value="Outer membrane efflux proteins (OEP)"/>
    <property type="match status" value="1"/>
</dbReference>
<proteinExistence type="inferred from homology"/>
<dbReference type="EMBL" id="CP032382">
    <property type="protein sequence ID" value="AYB34805.1"/>
    <property type="molecule type" value="Genomic_DNA"/>
</dbReference>
<dbReference type="Pfam" id="PF02321">
    <property type="entry name" value="OEP"/>
    <property type="match status" value="1"/>
</dbReference>